<dbReference type="GO" id="GO:0003677">
    <property type="term" value="F:DNA binding"/>
    <property type="evidence" value="ECO:0007669"/>
    <property type="project" value="UniProtKB-UniRule"/>
</dbReference>
<dbReference type="InterPro" id="IPR003716">
    <property type="entry name" value="DNA-dir_RNA_pol_omega"/>
</dbReference>
<evidence type="ECO:0000256" key="3">
    <source>
        <dbReference type="ARBA" id="ARBA00013725"/>
    </source>
</evidence>
<evidence type="ECO:0000256" key="6">
    <source>
        <dbReference type="ARBA" id="ARBA00022695"/>
    </source>
</evidence>
<dbReference type="GO" id="GO:0000428">
    <property type="term" value="C:DNA-directed RNA polymerase complex"/>
    <property type="evidence" value="ECO:0007669"/>
    <property type="project" value="UniProtKB-KW"/>
</dbReference>
<dbReference type="SUPFAM" id="SSF63562">
    <property type="entry name" value="RPB6/omega subunit-like"/>
    <property type="match status" value="1"/>
</dbReference>
<evidence type="ECO:0000256" key="10">
    <source>
        <dbReference type="HAMAP-Rule" id="MF_00366"/>
    </source>
</evidence>
<dbReference type="HAMAP" id="MF_00366">
    <property type="entry name" value="RNApol_bact_RpoZ"/>
    <property type="match status" value="1"/>
</dbReference>
<reference evidence="11" key="1">
    <citation type="submission" date="2020-10" db="EMBL/GenBank/DDBJ databases">
        <authorList>
            <person name="Gilroy R."/>
        </authorList>
    </citation>
    <scope>NUCLEOTIDE SEQUENCE</scope>
    <source>
        <strain evidence="11">ChiHile30-977</strain>
    </source>
</reference>
<protein>
    <recommendedName>
        <fullName evidence="3 10">DNA-directed RNA polymerase subunit omega</fullName>
        <shortName evidence="10">RNAP omega subunit</shortName>
        <ecNumber evidence="2 10">2.7.7.6</ecNumber>
    </recommendedName>
    <alternativeName>
        <fullName evidence="10">RNA polymerase omega subunit</fullName>
    </alternativeName>
    <alternativeName>
        <fullName evidence="8 10">Transcriptase subunit omega</fullName>
    </alternativeName>
</protein>
<gene>
    <name evidence="10" type="primary">rpoZ</name>
    <name evidence="11" type="ORF">IAA66_00645</name>
</gene>
<evidence type="ECO:0000256" key="7">
    <source>
        <dbReference type="ARBA" id="ARBA00023163"/>
    </source>
</evidence>
<accession>A0A9D1CHY2</accession>
<proteinExistence type="inferred from homology"/>
<dbReference type="SMART" id="SM01409">
    <property type="entry name" value="RNA_pol_Rpb6"/>
    <property type="match status" value="1"/>
</dbReference>
<organism evidence="11 12">
    <name type="scientific">Candidatus Avichristensenella intestinipullorum</name>
    <dbReference type="NCBI Taxonomy" id="2840693"/>
    <lineage>
        <taxon>Bacteria</taxon>
        <taxon>Bacillati</taxon>
        <taxon>Bacillota</taxon>
        <taxon>Clostridia</taxon>
        <taxon>Candidatus Avichristensenella</taxon>
    </lineage>
</organism>
<comment type="catalytic activity">
    <reaction evidence="9 10">
        <text>RNA(n) + a ribonucleoside 5'-triphosphate = RNA(n+1) + diphosphate</text>
        <dbReference type="Rhea" id="RHEA:21248"/>
        <dbReference type="Rhea" id="RHEA-COMP:14527"/>
        <dbReference type="Rhea" id="RHEA-COMP:17342"/>
        <dbReference type="ChEBI" id="CHEBI:33019"/>
        <dbReference type="ChEBI" id="CHEBI:61557"/>
        <dbReference type="ChEBI" id="CHEBI:140395"/>
        <dbReference type="EC" id="2.7.7.6"/>
    </reaction>
</comment>
<dbReference type="AlphaFoldDB" id="A0A9D1CHY2"/>
<reference evidence="11" key="2">
    <citation type="journal article" date="2021" name="PeerJ">
        <title>Extensive microbial diversity within the chicken gut microbiome revealed by metagenomics and culture.</title>
        <authorList>
            <person name="Gilroy R."/>
            <person name="Ravi A."/>
            <person name="Getino M."/>
            <person name="Pursley I."/>
            <person name="Horton D.L."/>
            <person name="Alikhan N.F."/>
            <person name="Baker D."/>
            <person name="Gharbi K."/>
            <person name="Hall N."/>
            <person name="Watson M."/>
            <person name="Adriaenssens E.M."/>
            <person name="Foster-Nyarko E."/>
            <person name="Jarju S."/>
            <person name="Secka A."/>
            <person name="Antonio M."/>
            <person name="Oren A."/>
            <person name="Chaudhuri R.R."/>
            <person name="La Ragione R."/>
            <person name="Hildebrand F."/>
            <person name="Pallen M.J."/>
        </authorList>
    </citation>
    <scope>NUCLEOTIDE SEQUENCE</scope>
    <source>
        <strain evidence="11">ChiHile30-977</strain>
    </source>
</reference>
<dbReference type="GO" id="GO:0003899">
    <property type="term" value="F:DNA-directed RNA polymerase activity"/>
    <property type="evidence" value="ECO:0007669"/>
    <property type="project" value="UniProtKB-UniRule"/>
</dbReference>
<keyword evidence="5 10" id="KW-0808">Transferase</keyword>
<dbReference type="Gene3D" id="3.90.940.10">
    <property type="match status" value="1"/>
</dbReference>
<dbReference type="PANTHER" id="PTHR34476:SF1">
    <property type="entry name" value="DNA-DIRECTED RNA POLYMERASE SUBUNIT OMEGA"/>
    <property type="match status" value="1"/>
</dbReference>
<keyword evidence="7 10" id="KW-0804">Transcription</keyword>
<dbReference type="NCBIfam" id="TIGR00690">
    <property type="entry name" value="rpoZ"/>
    <property type="match status" value="1"/>
</dbReference>
<dbReference type="InterPro" id="IPR006110">
    <property type="entry name" value="Pol_omega/Rpo6/RPB6"/>
</dbReference>
<dbReference type="Proteomes" id="UP000886819">
    <property type="component" value="Unassembled WGS sequence"/>
</dbReference>
<keyword evidence="4 10" id="KW-0240">DNA-directed RNA polymerase</keyword>
<comment type="subunit">
    <text evidence="10">The RNAP catalytic core consists of 2 alpha, 1 beta, 1 beta' and 1 omega subunit. When a sigma factor is associated with the core the holoenzyme is formed, which can initiate transcription.</text>
</comment>
<evidence type="ECO:0000256" key="2">
    <source>
        <dbReference type="ARBA" id="ARBA00012418"/>
    </source>
</evidence>
<dbReference type="GO" id="GO:0006351">
    <property type="term" value="P:DNA-templated transcription"/>
    <property type="evidence" value="ECO:0007669"/>
    <property type="project" value="UniProtKB-UniRule"/>
</dbReference>
<comment type="function">
    <text evidence="10">Promotes RNA polymerase assembly. Latches the N- and C-terminal regions of the beta' subunit thereby facilitating its interaction with the beta and alpha subunits.</text>
</comment>
<comment type="caution">
    <text evidence="11">The sequence shown here is derived from an EMBL/GenBank/DDBJ whole genome shotgun (WGS) entry which is preliminary data.</text>
</comment>
<dbReference type="InterPro" id="IPR036161">
    <property type="entry name" value="RPB6/omega-like_sf"/>
</dbReference>
<keyword evidence="6 10" id="KW-0548">Nucleotidyltransferase</keyword>
<evidence type="ECO:0000256" key="8">
    <source>
        <dbReference type="ARBA" id="ARBA00029924"/>
    </source>
</evidence>
<evidence type="ECO:0000256" key="9">
    <source>
        <dbReference type="ARBA" id="ARBA00048552"/>
    </source>
</evidence>
<sequence length="68" mass="7563">MTNPSVISLLKHAECRYTLVVKVAKRARQLVGGAQPLIETKETKPLSIAVDEINRGLIDHDVPRDLDE</sequence>
<evidence type="ECO:0000256" key="5">
    <source>
        <dbReference type="ARBA" id="ARBA00022679"/>
    </source>
</evidence>
<dbReference type="Pfam" id="PF01192">
    <property type="entry name" value="RNA_pol_Rpb6"/>
    <property type="match status" value="1"/>
</dbReference>
<evidence type="ECO:0000256" key="1">
    <source>
        <dbReference type="ARBA" id="ARBA00006711"/>
    </source>
</evidence>
<evidence type="ECO:0000313" key="11">
    <source>
        <dbReference type="EMBL" id="HIQ62077.1"/>
    </source>
</evidence>
<dbReference type="EMBL" id="DVFI01000010">
    <property type="protein sequence ID" value="HIQ62077.1"/>
    <property type="molecule type" value="Genomic_DNA"/>
</dbReference>
<comment type="similarity">
    <text evidence="1 10">Belongs to the RNA polymerase subunit omega family.</text>
</comment>
<dbReference type="PANTHER" id="PTHR34476">
    <property type="entry name" value="DNA-DIRECTED RNA POLYMERASE SUBUNIT OMEGA"/>
    <property type="match status" value="1"/>
</dbReference>
<name>A0A9D1CHY2_9FIRM</name>
<evidence type="ECO:0000256" key="4">
    <source>
        <dbReference type="ARBA" id="ARBA00022478"/>
    </source>
</evidence>
<dbReference type="EC" id="2.7.7.6" evidence="2 10"/>
<evidence type="ECO:0000313" key="12">
    <source>
        <dbReference type="Proteomes" id="UP000886819"/>
    </source>
</evidence>